<reference evidence="1 2" key="1">
    <citation type="submission" date="2019-11" db="EMBL/GenBank/DDBJ databases">
        <title>Whole genome sequence of Oryza granulata.</title>
        <authorList>
            <person name="Li W."/>
        </authorList>
    </citation>
    <scope>NUCLEOTIDE SEQUENCE [LARGE SCALE GENOMIC DNA]</scope>
    <source>
        <strain evidence="2">cv. Menghai</strain>
        <tissue evidence="1">Leaf</tissue>
    </source>
</reference>
<name>A0A6G1BIX2_9ORYZ</name>
<dbReference type="AlphaFoldDB" id="A0A6G1BIX2"/>
<organism evidence="1 2">
    <name type="scientific">Oryza meyeriana var. granulata</name>
    <dbReference type="NCBI Taxonomy" id="110450"/>
    <lineage>
        <taxon>Eukaryota</taxon>
        <taxon>Viridiplantae</taxon>
        <taxon>Streptophyta</taxon>
        <taxon>Embryophyta</taxon>
        <taxon>Tracheophyta</taxon>
        <taxon>Spermatophyta</taxon>
        <taxon>Magnoliopsida</taxon>
        <taxon>Liliopsida</taxon>
        <taxon>Poales</taxon>
        <taxon>Poaceae</taxon>
        <taxon>BOP clade</taxon>
        <taxon>Oryzoideae</taxon>
        <taxon>Oryzeae</taxon>
        <taxon>Oryzinae</taxon>
        <taxon>Oryza</taxon>
        <taxon>Oryza meyeriana</taxon>
    </lineage>
</organism>
<keyword evidence="2" id="KW-1185">Reference proteome</keyword>
<gene>
    <name evidence="1" type="ORF">E2562_004015</name>
</gene>
<sequence length="65" mass="7251">MLENPQPLSHGLRCPQMGTDFFMRWKDCSMNVFRLPVLGVVQPPLVDPVDENVDAHSVDADVDNG</sequence>
<dbReference type="EMBL" id="SPHZ02000012">
    <property type="protein sequence ID" value="KAF0887792.1"/>
    <property type="molecule type" value="Genomic_DNA"/>
</dbReference>
<dbReference type="Proteomes" id="UP000479710">
    <property type="component" value="Unassembled WGS sequence"/>
</dbReference>
<comment type="caution">
    <text evidence="1">The sequence shown here is derived from an EMBL/GenBank/DDBJ whole genome shotgun (WGS) entry which is preliminary data.</text>
</comment>
<protein>
    <submittedName>
        <fullName evidence="1">Uncharacterized protein</fullName>
    </submittedName>
</protein>
<evidence type="ECO:0000313" key="1">
    <source>
        <dbReference type="EMBL" id="KAF0887792.1"/>
    </source>
</evidence>
<evidence type="ECO:0000313" key="2">
    <source>
        <dbReference type="Proteomes" id="UP000479710"/>
    </source>
</evidence>
<proteinExistence type="predicted"/>
<accession>A0A6G1BIX2</accession>